<keyword evidence="1" id="KW-0472">Membrane</keyword>
<proteinExistence type="predicted"/>
<keyword evidence="1" id="KW-0812">Transmembrane</keyword>
<reference evidence="2" key="1">
    <citation type="submission" date="2019-08" db="EMBL/GenBank/DDBJ databases">
        <title>The improved chromosome-level genome for the pearl oyster Pinctada fucata martensii using PacBio sequencing and Hi-C.</title>
        <authorList>
            <person name="Zheng Z."/>
        </authorList>
    </citation>
    <scope>NUCLEOTIDE SEQUENCE</scope>
    <source>
        <strain evidence="2">ZZ-2019</strain>
        <tissue evidence="2">Adductor muscle</tissue>
    </source>
</reference>
<name>A0AA89C8C4_PINIB</name>
<protein>
    <submittedName>
        <fullName evidence="2">Uncharacterized protein</fullName>
    </submittedName>
</protein>
<evidence type="ECO:0000313" key="3">
    <source>
        <dbReference type="Proteomes" id="UP001186944"/>
    </source>
</evidence>
<dbReference type="EMBL" id="VSWD01000005">
    <property type="protein sequence ID" value="KAK3103638.1"/>
    <property type="molecule type" value="Genomic_DNA"/>
</dbReference>
<keyword evidence="3" id="KW-1185">Reference proteome</keyword>
<evidence type="ECO:0000256" key="1">
    <source>
        <dbReference type="SAM" id="Phobius"/>
    </source>
</evidence>
<feature type="transmembrane region" description="Helical" evidence="1">
    <location>
        <begin position="21"/>
        <end position="40"/>
    </location>
</feature>
<accession>A0AA89C8C4</accession>
<sequence length="303" mass="34227">MAVRRPSQTQMPSFCRRLTSSILILGLGAAFGVFIAYFSFSLRMMSPKVPLVLPKAVAPRATVHVPPPSRPGKSIKKDMSVQFREYVPKKIFLNVGGTMPLSVELFLDTYPHAQQYEIYSFLEDSSYDVYYAAYDNHTAISPVKVTGLDHSNDDASPSRSKGSKPVHFLDLALWITHNTKQDDYVMIKMDSEEEYDILDRFVSLAAIEWIDKYYTVKWNESIISEYENVLSAFSVKIQSWDEKNGTYSDFDEVNPTHVPPIGAGIKSTCISSENPFKFALFLFLSRISSQAIKTAENCEGHRS</sequence>
<dbReference type="Proteomes" id="UP001186944">
    <property type="component" value="Unassembled WGS sequence"/>
</dbReference>
<evidence type="ECO:0000313" key="2">
    <source>
        <dbReference type="EMBL" id="KAK3103638.1"/>
    </source>
</evidence>
<gene>
    <name evidence="2" type="ORF">FSP39_020696</name>
</gene>
<keyword evidence="1" id="KW-1133">Transmembrane helix</keyword>
<dbReference type="AlphaFoldDB" id="A0AA89C8C4"/>
<comment type="caution">
    <text evidence="2">The sequence shown here is derived from an EMBL/GenBank/DDBJ whole genome shotgun (WGS) entry which is preliminary data.</text>
</comment>
<organism evidence="2 3">
    <name type="scientific">Pinctada imbricata</name>
    <name type="common">Atlantic pearl-oyster</name>
    <name type="synonym">Pinctada martensii</name>
    <dbReference type="NCBI Taxonomy" id="66713"/>
    <lineage>
        <taxon>Eukaryota</taxon>
        <taxon>Metazoa</taxon>
        <taxon>Spiralia</taxon>
        <taxon>Lophotrochozoa</taxon>
        <taxon>Mollusca</taxon>
        <taxon>Bivalvia</taxon>
        <taxon>Autobranchia</taxon>
        <taxon>Pteriomorphia</taxon>
        <taxon>Pterioida</taxon>
        <taxon>Pterioidea</taxon>
        <taxon>Pteriidae</taxon>
        <taxon>Pinctada</taxon>
    </lineage>
</organism>